<accession>A0A455TA98</accession>
<evidence type="ECO:0000313" key="11">
    <source>
        <dbReference type="Proteomes" id="UP000317544"/>
    </source>
</evidence>
<evidence type="ECO:0000313" key="10">
    <source>
        <dbReference type="EMBL" id="BBI01271.1"/>
    </source>
</evidence>
<evidence type="ECO:0000256" key="6">
    <source>
        <dbReference type="RuleBase" id="RU362116"/>
    </source>
</evidence>
<feature type="domain" description="Flagellar basal body rod protein N-terminal" evidence="7">
    <location>
        <begin position="34"/>
        <end position="64"/>
    </location>
</feature>
<feature type="domain" description="Flagellar hook protein FlgE/F/G-like D1" evidence="9">
    <location>
        <begin position="109"/>
        <end position="172"/>
    </location>
</feature>
<keyword evidence="10" id="KW-0966">Cell projection</keyword>
<dbReference type="GO" id="GO:0071978">
    <property type="term" value="P:bacterial-type flagellum-dependent swarming motility"/>
    <property type="evidence" value="ECO:0007669"/>
    <property type="project" value="TreeGrafter"/>
</dbReference>
<gene>
    <name evidence="10" type="primary">flgF</name>
    <name evidence="10" type="ORF">BUCNMO_264</name>
</gene>
<dbReference type="EMBL" id="AP019379">
    <property type="protein sequence ID" value="BBI01271.1"/>
    <property type="molecule type" value="Genomic_DNA"/>
</dbReference>
<evidence type="ECO:0000259" key="9">
    <source>
        <dbReference type="Pfam" id="PF22692"/>
    </source>
</evidence>
<dbReference type="Proteomes" id="UP000317544">
    <property type="component" value="Chromosome"/>
</dbReference>
<sequence>MRKCINNFFIIYKFIFKQKNIIINLNKKKMENSINIAMHAASQLLEKQNVTNNNLANISTTGFKKEYFSFIKNNNLNCKKDELLDSSSTSFYDLTPGSLVYTQEPLDVAIQNDRWFVIQDNLNNKNYYTRNGHFNIDKKRFLNINGKYVIGEKGLINIPKDITLKILNNGDIIAFKKNTQKFKIDRLKTVQMNVNHMIHLKNGFFYIKKRFLNMINNNQKNDTLVKSGVLESSNVNPTTSIIDMITDARLFEMNMKIISHIDEITQMANKILNIND</sequence>
<dbReference type="InterPro" id="IPR053967">
    <property type="entry name" value="LlgE_F_G-like_D1"/>
</dbReference>
<proteinExistence type="inferred from homology"/>
<dbReference type="Pfam" id="PF00460">
    <property type="entry name" value="Flg_bb_rod"/>
    <property type="match status" value="1"/>
</dbReference>
<dbReference type="InterPro" id="IPR037925">
    <property type="entry name" value="FlgE/F/G-like"/>
</dbReference>
<evidence type="ECO:0000259" key="8">
    <source>
        <dbReference type="Pfam" id="PF06429"/>
    </source>
</evidence>
<evidence type="ECO:0000256" key="1">
    <source>
        <dbReference type="ARBA" id="ARBA00004117"/>
    </source>
</evidence>
<dbReference type="Pfam" id="PF22692">
    <property type="entry name" value="LlgE_F_G_D1"/>
    <property type="match status" value="1"/>
</dbReference>
<evidence type="ECO:0000256" key="4">
    <source>
        <dbReference type="ARBA" id="ARBA00038560"/>
    </source>
</evidence>
<evidence type="ECO:0000259" key="7">
    <source>
        <dbReference type="Pfam" id="PF00460"/>
    </source>
</evidence>
<dbReference type="SUPFAM" id="SSF117143">
    <property type="entry name" value="Flagellar hook protein flgE"/>
    <property type="match status" value="1"/>
</dbReference>
<dbReference type="GO" id="GO:0030694">
    <property type="term" value="C:bacterial-type flagellum basal body, rod"/>
    <property type="evidence" value="ECO:0007669"/>
    <property type="project" value="UniProtKB-UniRule"/>
</dbReference>
<dbReference type="PANTHER" id="PTHR30435:SF18">
    <property type="entry name" value="FLAGELLAR BASAL-BODY ROD PROTEIN FLGF"/>
    <property type="match status" value="1"/>
</dbReference>
<dbReference type="Pfam" id="PF06429">
    <property type="entry name" value="Flg_bbr_C"/>
    <property type="match status" value="1"/>
</dbReference>
<dbReference type="InterPro" id="IPR010930">
    <property type="entry name" value="Flg_bb/hook_C_dom"/>
</dbReference>
<keyword evidence="3 6" id="KW-0975">Bacterial flagellum</keyword>
<dbReference type="PANTHER" id="PTHR30435">
    <property type="entry name" value="FLAGELLAR PROTEIN"/>
    <property type="match status" value="1"/>
</dbReference>
<evidence type="ECO:0000256" key="5">
    <source>
        <dbReference type="ARBA" id="ARBA00040228"/>
    </source>
</evidence>
<keyword evidence="11" id="KW-1185">Reference proteome</keyword>
<comment type="subcellular location">
    <subcellularLocation>
        <location evidence="1 6">Bacterial flagellum basal body</location>
    </subcellularLocation>
</comment>
<organism evidence="10 11">
    <name type="scientific">Buchnera aphidicola</name>
    <name type="common">Nipponaphis monzeni</name>
    <dbReference type="NCBI Taxonomy" id="2495405"/>
    <lineage>
        <taxon>Bacteria</taxon>
        <taxon>Pseudomonadati</taxon>
        <taxon>Pseudomonadota</taxon>
        <taxon>Gammaproteobacteria</taxon>
        <taxon>Enterobacterales</taxon>
        <taxon>Erwiniaceae</taxon>
        <taxon>Buchnera</taxon>
    </lineage>
</organism>
<dbReference type="NCBIfam" id="TIGR03506">
    <property type="entry name" value="FlgEFG_subfam"/>
    <property type="match status" value="1"/>
</dbReference>
<keyword evidence="10" id="KW-0969">Cilium</keyword>
<protein>
    <recommendedName>
        <fullName evidence="5 6">Flagellar basal-body rod protein FlgF</fullName>
    </recommendedName>
</protein>
<feature type="domain" description="Flagellar basal-body/hook protein C-terminal" evidence="8">
    <location>
        <begin position="227"/>
        <end position="270"/>
    </location>
</feature>
<comment type="similarity">
    <text evidence="2 6">Belongs to the flagella basal body rod proteins family.</text>
</comment>
<comment type="subunit">
    <text evidence="4 6">The basal body constitutes a major portion of the flagellar organelle and consists of five rings (E,L,P,S, and M) mounted on a central rod. The rod consists of about 26 subunits of FlgG in the distal portion, and FlgB, FlgC and FlgF are thought to build up the proximal portion of the rod with about 6 subunits each.</text>
</comment>
<dbReference type="AlphaFoldDB" id="A0A455TA98"/>
<evidence type="ECO:0000256" key="3">
    <source>
        <dbReference type="ARBA" id="ARBA00023143"/>
    </source>
</evidence>
<keyword evidence="10" id="KW-0282">Flagellum</keyword>
<name>A0A455TA98_9GAMM</name>
<reference evidence="10 11" key="1">
    <citation type="journal article" date="2019" name="Proc. Natl. Acad. Sci. U.S.A.">
        <title>Exaggeration and cooption of innate immunity for social defense.</title>
        <authorList>
            <person name="Kutsukake M."/>
            <person name="Moriyama M."/>
            <person name="Shigenobu S."/>
            <person name="Meng X.-Y."/>
            <person name="Nikoh N."/>
            <person name="Noda C."/>
            <person name="Kobayashi S."/>
            <person name="Fukatsu T."/>
        </authorList>
    </citation>
    <scope>NUCLEOTIDE SEQUENCE [LARGE SCALE GENOMIC DNA]</scope>
    <source>
        <strain evidence="10 11">Nmo</strain>
    </source>
</reference>
<dbReference type="InterPro" id="IPR001444">
    <property type="entry name" value="Flag_bb_rod_N"/>
</dbReference>
<evidence type="ECO:0000256" key="2">
    <source>
        <dbReference type="ARBA" id="ARBA00009677"/>
    </source>
</evidence>
<dbReference type="InterPro" id="IPR020013">
    <property type="entry name" value="Flagellar_FlgE/F/G"/>
</dbReference>